<protein>
    <submittedName>
        <fullName evidence="1">SSFA2 isoform 5</fullName>
    </submittedName>
    <submittedName>
        <fullName evidence="2">SSFA2 isoform 6</fullName>
    </submittedName>
    <submittedName>
        <fullName evidence="3">SSFA2 isoform 9</fullName>
    </submittedName>
</protein>
<evidence type="ECO:0000313" key="4">
    <source>
        <dbReference type="Proteomes" id="UP000236370"/>
    </source>
</evidence>
<dbReference type="EMBL" id="NBAG03000211">
    <property type="protein sequence ID" value="PNI86669.1"/>
    <property type="molecule type" value="Genomic_DNA"/>
</dbReference>
<sequence>MEEVLKMICHWELKPTTSMKVMLKLKTAIISWPKREDYSFIRKGEV</sequence>
<name>A0A2J8PRM6_PANTR</name>
<dbReference type="EMBL" id="NBAG03000211">
    <property type="protein sequence ID" value="PNI86671.1"/>
    <property type="molecule type" value="Genomic_DNA"/>
</dbReference>
<comment type="caution">
    <text evidence="3">The sequence shown here is derived from an EMBL/GenBank/DDBJ whole genome shotgun (WGS) entry which is preliminary data.</text>
</comment>
<accession>A0A2J8PRM6</accession>
<dbReference type="SMR" id="A0A2J8PRM6"/>
<proteinExistence type="predicted"/>
<organism evidence="3 4">
    <name type="scientific">Pan troglodytes</name>
    <name type="common">Chimpanzee</name>
    <dbReference type="NCBI Taxonomy" id="9598"/>
    <lineage>
        <taxon>Eukaryota</taxon>
        <taxon>Metazoa</taxon>
        <taxon>Chordata</taxon>
        <taxon>Craniata</taxon>
        <taxon>Vertebrata</taxon>
        <taxon>Euteleostomi</taxon>
        <taxon>Mammalia</taxon>
        <taxon>Eutheria</taxon>
        <taxon>Euarchontoglires</taxon>
        <taxon>Primates</taxon>
        <taxon>Haplorrhini</taxon>
        <taxon>Catarrhini</taxon>
        <taxon>Hominidae</taxon>
        <taxon>Pan</taxon>
    </lineage>
</organism>
<gene>
    <name evidence="3" type="ORF">CK820_G0001668</name>
</gene>
<dbReference type="Proteomes" id="UP000236370">
    <property type="component" value="Unassembled WGS sequence"/>
</dbReference>
<dbReference type="EMBL" id="NBAG03000211">
    <property type="protein sequence ID" value="PNI86670.1"/>
    <property type="molecule type" value="Genomic_DNA"/>
</dbReference>
<reference evidence="3 4" key="1">
    <citation type="submission" date="2017-12" db="EMBL/GenBank/DDBJ databases">
        <title>High-resolution comparative analysis of great ape genomes.</title>
        <authorList>
            <person name="Pollen A."/>
            <person name="Hastie A."/>
            <person name="Hormozdiari F."/>
            <person name="Dougherty M."/>
            <person name="Liu R."/>
            <person name="Chaisson M."/>
            <person name="Hoppe E."/>
            <person name="Hill C."/>
            <person name="Pang A."/>
            <person name="Hillier L."/>
            <person name="Baker C."/>
            <person name="Armstrong J."/>
            <person name="Shendure J."/>
            <person name="Paten B."/>
            <person name="Wilson R."/>
            <person name="Chao H."/>
            <person name="Schneider V."/>
            <person name="Ventura M."/>
            <person name="Kronenberg Z."/>
            <person name="Murali S."/>
            <person name="Gordon D."/>
            <person name="Cantsilieris S."/>
            <person name="Munson K."/>
            <person name="Nelson B."/>
            <person name="Raja A."/>
            <person name="Underwood J."/>
            <person name="Diekhans M."/>
            <person name="Fiddes I."/>
            <person name="Haussler D."/>
            <person name="Eichler E."/>
        </authorList>
    </citation>
    <scope>NUCLEOTIDE SEQUENCE [LARGE SCALE GENOMIC DNA]</scope>
    <source>
        <strain evidence="3">Yerkes chimp pedigree #C0471</strain>
        <tissue evidence="3">Blood</tissue>
    </source>
</reference>
<evidence type="ECO:0000313" key="1">
    <source>
        <dbReference type="EMBL" id="PNI86669.1"/>
    </source>
</evidence>
<evidence type="ECO:0000313" key="2">
    <source>
        <dbReference type="EMBL" id="PNI86670.1"/>
    </source>
</evidence>
<dbReference type="AlphaFoldDB" id="A0A2J8PRM6"/>
<evidence type="ECO:0000313" key="3">
    <source>
        <dbReference type="EMBL" id="PNI86671.1"/>
    </source>
</evidence>